<dbReference type="AlphaFoldDB" id="A0A316L3H1"/>
<accession>A0A316L3H1</accession>
<dbReference type="Proteomes" id="UP000245762">
    <property type="component" value="Unassembled WGS sequence"/>
</dbReference>
<proteinExistence type="predicted"/>
<comment type="caution">
    <text evidence="1">The sequence shown here is derived from an EMBL/GenBank/DDBJ whole genome shotgun (WGS) entry which is preliminary data.</text>
</comment>
<evidence type="ECO:0000313" key="1">
    <source>
        <dbReference type="EMBL" id="PWL39475.1"/>
    </source>
</evidence>
<protein>
    <recommendedName>
        <fullName evidence="3">DUF1579 domain-containing protein</fullName>
    </recommendedName>
</protein>
<name>A0A316L3H1_9FLAO</name>
<organism evidence="1 2">
    <name type="scientific">Flagellimonas aquimarina</name>
    <dbReference type="NCBI Taxonomy" id="2201895"/>
    <lineage>
        <taxon>Bacteria</taxon>
        <taxon>Pseudomonadati</taxon>
        <taxon>Bacteroidota</taxon>
        <taxon>Flavobacteriia</taxon>
        <taxon>Flavobacteriales</taxon>
        <taxon>Flavobacteriaceae</taxon>
        <taxon>Flagellimonas</taxon>
    </lineage>
</organism>
<gene>
    <name evidence="1" type="ORF">DKG77_01155</name>
</gene>
<dbReference type="EMBL" id="QGEG01000001">
    <property type="protein sequence ID" value="PWL39475.1"/>
    <property type="molecule type" value="Genomic_DNA"/>
</dbReference>
<evidence type="ECO:0000313" key="2">
    <source>
        <dbReference type="Proteomes" id="UP000245762"/>
    </source>
</evidence>
<reference evidence="1 2" key="1">
    <citation type="submission" date="2018-05" db="EMBL/GenBank/DDBJ databases">
        <title>Complete genome sequence of Flagellimonas aquimarina ECD12 isolated from seaweed Ecklonia cava.</title>
        <authorList>
            <person name="Choi S."/>
            <person name="Seong C."/>
        </authorList>
    </citation>
    <scope>NUCLEOTIDE SEQUENCE [LARGE SCALE GENOMIC DNA]</scope>
    <source>
        <strain evidence="1 2">ECD12</strain>
    </source>
</reference>
<sequence length="181" mass="21059">MGCNQLDDGKIKLTTNLGNYGKINPSAPKETEQWGQLAGEWDCISIDLDTRNKTEAKWYSNKATWKWEYVLGGHAVLNQWWQEDTSPNPISKEYFATGIFIFNPKTAKWEAVVMNSRPHKISPKFEAEYRDGKIQMHDGTGKWLVTFYDIEENSFQWKYEILSDNGKWEPISKISARRMKV</sequence>
<evidence type="ECO:0008006" key="3">
    <source>
        <dbReference type="Google" id="ProtNLM"/>
    </source>
</evidence>
<keyword evidence="2" id="KW-1185">Reference proteome</keyword>